<sequence>MIHPFPRLATANWWEIAASEGDPWPFEPTPPDTHATGAKPGQSSVDIAITDAGSPGYPLALSQPSSTGLPYWETHTSDSADQQSDLLVQVTELLDSQMIVVAGQLAASLALQCTHTPTKDDGAVASGVTAGKSFQTSSRAIVFNHVHQTRLY</sequence>
<evidence type="ECO:0000313" key="3">
    <source>
        <dbReference type="Proteomes" id="UP001151582"/>
    </source>
</evidence>
<keyword evidence="3" id="KW-1185">Reference proteome</keyword>
<proteinExistence type="predicted"/>
<dbReference type="AlphaFoldDB" id="A0A9W8EAC9"/>
<organism evidence="2 3">
    <name type="scientific">Dimargaris verticillata</name>
    <dbReference type="NCBI Taxonomy" id="2761393"/>
    <lineage>
        <taxon>Eukaryota</taxon>
        <taxon>Fungi</taxon>
        <taxon>Fungi incertae sedis</taxon>
        <taxon>Zoopagomycota</taxon>
        <taxon>Kickxellomycotina</taxon>
        <taxon>Dimargaritomycetes</taxon>
        <taxon>Dimargaritales</taxon>
        <taxon>Dimargaritaceae</taxon>
        <taxon>Dimargaris</taxon>
    </lineage>
</organism>
<feature type="non-terminal residue" evidence="2">
    <location>
        <position position="152"/>
    </location>
</feature>
<evidence type="ECO:0000256" key="1">
    <source>
        <dbReference type="SAM" id="MobiDB-lite"/>
    </source>
</evidence>
<dbReference type="Proteomes" id="UP001151582">
    <property type="component" value="Unassembled WGS sequence"/>
</dbReference>
<reference evidence="2" key="1">
    <citation type="submission" date="2022-07" db="EMBL/GenBank/DDBJ databases">
        <title>Phylogenomic reconstructions and comparative analyses of Kickxellomycotina fungi.</title>
        <authorList>
            <person name="Reynolds N.K."/>
            <person name="Stajich J.E."/>
            <person name="Barry K."/>
            <person name="Grigoriev I.V."/>
            <person name="Crous P."/>
            <person name="Smith M.E."/>
        </authorList>
    </citation>
    <scope>NUCLEOTIDE SEQUENCE</scope>
    <source>
        <strain evidence="2">RSA 567</strain>
    </source>
</reference>
<name>A0A9W8EAC9_9FUNG</name>
<dbReference type="EMBL" id="JANBQB010001491">
    <property type="protein sequence ID" value="KAJ1971139.1"/>
    <property type="molecule type" value="Genomic_DNA"/>
</dbReference>
<evidence type="ECO:0000313" key="2">
    <source>
        <dbReference type="EMBL" id="KAJ1971139.1"/>
    </source>
</evidence>
<protein>
    <submittedName>
        <fullName evidence="2">Uncharacterized protein</fullName>
    </submittedName>
</protein>
<accession>A0A9W8EAC9</accession>
<comment type="caution">
    <text evidence="2">The sequence shown here is derived from an EMBL/GenBank/DDBJ whole genome shotgun (WGS) entry which is preliminary data.</text>
</comment>
<feature type="region of interest" description="Disordered" evidence="1">
    <location>
        <begin position="20"/>
        <end position="49"/>
    </location>
</feature>
<gene>
    <name evidence="2" type="ORF">H4R34_005838</name>
</gene>